<protein>
    <recommendedName>
        <fullName evidence="7">Protein phosphatase 1 regulatory subunit 7</fullName>
    </recommendedName>
</protein>
<dbReference type="SUPFAM" id="SSF52058">
    <property type="entry name" value="L domain-like"/>
    <property type="match status" value="1"/>
</dbReference>
<evidence type="ECO:0000256" key="4">
    <source>
        <dbReference type="ARBA" id="ARBA00022737"/>
    </source>
</evidence>
<dbReference type="EMBL" id="HBIO01005876">
    <property type="protein sequence ID" value="CAE0459387.1"/>
    <property type="molecule type" value="Transcribed_RNA"/>
</dbReference>
<feature type="compositionally biased region" description="Polar residues" evidence="5">
    <location>
        <begin position="248"/>
        <end position="259"/>
    </location>
</feature>
<feature type="compositionally biased region" description="Basic and acidic residues" evidence="5">
    <location>
        <begin position="226"/>
        <end position="238"/>
    </location>
</feature>
<keyword evidence="2" id="KW-0963">Cytoplasm</keyword>
<evidence type="ECO:0000256" key="1">
    <source>
        <dbReference type="ARBA" id="ARBA00004496"/>
    </source>
</evidence>
<dbReference type="Gene3D" id="3.80.10.10">
    <property type="entry name" value="Ribonuclease Inhibitor"/>
    <property type="match status" value="2"/>
</dbReference>
<feature type="compositionally biased region" description="Acidic residues" evidence="5">
    <location>
        <begin position="85"/>
        <end position="94"/>
    </location>
</feature>
<reference evidence="6" key="1">
    <citation type="submission" date="2021-01" db="EMBL/GenBank/DDBJ databases">
        <authorList>
            <person name="Corre E."/>
            <person name="Pelletier E."/>
            <person name="Niang G."/>
            <person name="Scheremetjew M."/>
            <person name="Finn R."/>
            <person name="Kale V."/>
            <person name="Holt S."/>
            <person name="Cochrane G."/>
            <person name="Meng A."/>
            <person name="Brown T."/>
            <person name="Cohen L."/>
        </authorList>
    </citation>
    <scope>NUCLEOTIDE SEQUENCE</scope>
    <source>
        <strain evidence="6">MM31A-1</strain>
    </source>
</reference>
<feature type="region of interest" description="Disordered" evidence="5">
    <location>
        <begin position="1183"/>
        <end position="1211"/>
    </location>
</feature>
<evidence type="ECO:0000256" key="5">
    <source>
        <dbReference type="SAM" id="MobiDB-lite"/>
    </source>
</evidence>
<sequence>MYSPPQKKSGAQQPPSDIPFRSVGGASTGSFSCPRTSVNHFVPAISLDADHCDGESDGGGQQTPGQKSIEGEETNQIKKEHWEVKDEDDDEDEIISQSQMSDENSNNQRQNCDGSSNSIIAEENKVAHKSDESSTEVNVRDKNVKRKNMHIEKSSNDLPAQNIDEISNNDDSRHTTSGCDEKSASLDSAFENGLRVLAKVMQEVERLDERHPLSTSDGESDADENALSRELDDLHDSGDMIASEAEQDTSSSRISNSLNHNDEEETSNDGRGSNKEKSARDSNLLKGMYDIATSEQDSSHVSESWSSSGEDSDDRFPSSDSSAESTLSSVLQQGREGIGAIRPPWNKYLDKSEGGTHLSHSGELAAGIGATRSPWGSNPNLYESDSSCSRDIDSELGSLASSSGCLSSLTQSISQQSLSTCDESQGNTMHHMNFLASNSNAVFMTPTTLMHSVISPILPEAPRSRLFNDEAANRLSNDELWEIYGCKSRKDAMKLALDQSNSLGQASSDLVELLFKYLREICGVHAGVHLFNSDSEESTSIRVDRNANPSQKGITLPASAISWLASYLYPDQDDNVYHEQWDTDEDSDLLPNASPAPRLQNKLSLLKILLAKHITHLRITGESWPYHQKEKRGGNGTGFTPRKRGEMLLNFDAKSTYSFLSFYRHLQNHPRLDMKLFPNLSYLQVDGAPPEWLQNMQEINHSLAMLTIQRGCIMNVSALFERKDELPLPQRENDPSRIIFGQRIFDGGLLSPSPIKREENEGYQEILENSSSLFPQLEHLNLSHCGIGELSGMIAPKTTDVSGEGKQVDGGHTSRCYGALSSLIGLKTIDLSHNELVYAQSALAGLGELTKLSAINLSHNKLHSMRGTNTMIGNITVLLLANNNIENVCGLERLYSLKKLDLTNNKIKELCDVSALAQLPNLMELNLKGNPIVKRGTKRNRAQIFNIFKESRFDINDRSLTYRDLVSLLPQLDNQVILNKELVMLRYLSYGNSTTLDIDSDKNVATIAGDIPNTKEINNVAIESQESVTEETRTTRVQIHLPQRGHRIKRQASRTTAVINDECCPTGADISGRVGKCSKVVLKKQDFRPSQFGITVSLEEVIRYIRPLQSPLYLDDHNIDDSESEGDLSNCCERSETANWLENNDPDLACPDSQENENNGNSAKSEETFEDAKFSEYILETNSSSKSTTRVDEELAKPCKRDSETSSENEADLSHNLSNLIIDDAEISIECSAASSISTVIAANITLKEKNPDSEYERLTCEVTGDSSNIAAQTNLDENTSMDISKPLKEKVDFAASERNSEFSGPTSYADLFVPNYFDLYCRCFVFPPTDRVQDIDPFDDKSVGTFLPRIQLYQTDRELMMWTTIQQSGEKSDIGTALHNNSYEKLVAVSKEYILPCGIAATARIPPKDTTVKGFKGNTLYDAGNPFTMSDGQNLLICISNAALYIIPSFGDISLENRRFPSPIPSNATFKDALWPHAYCRHPLKFLRKISFDGFGFQRLTLHFKLPGLRGEVYVEPENGLMSTFDYSYVLFTCNQRKTIKLMQNLQEAAGKDRVLVENADNEIIQAVDRALSRSNFSDDILHYQILHQAWPNQSDKDARRSFVLTSEEALLFNETYSGDSSACALAEDIATVRYGDISMRTIASATLDDITDVSIAKENPRLVIVSVKSQNRLRWSTTSWVLRCSDRENAERLVSDLRKACS</sequence>
<dbReference type="GO" id="GO:0005737">
    <property type="term" value="C:cytoplasm"/>
    <property type="evidence" value="ECO:0007669"/>
    <property type="project" value="UniProtKB-SubCell"/>
</dbReference>
<feature type="region of interest" description="Disordered" evidence="5">
    <location>
        <begin position="48"/>
        <end position="184"/>
    </location>
</feature>
<evidence type="ECO:0000256" key="2">
    <source>
        <dbReference type="ARBA" id="ARBA00022490"/>
    </source>
</evidence>
<feature type="compositionally biased region" description="Low complexity" evidence="5">
    <location>
        <begin position="318"/>
        <end position="329"/>
    </location>
</feature>
<dbReference type="PROSITE" id="PS51257">
    <property type="entry name" value="PROKAR_LIPOPROTEIN"/>
    <property type="match status" value="1"/>
</dbReference>
<dbReference type="PANTHER" id="PTHR15454:SF69">
    <property type="entry name" value="SERINE_THREONINE-PROTEIN KINASE 11-INTERACTING PROTEIN"/>
    <property type="match status" value="1"/>
</dbReference>
<feature type="compositionally biased region" description="Basic and acidic residues" evidence="5">
    <location>
        <begin position="122"/>
        <end position="142"/>
    </location>
</feature>
<evidence type="ECO:0000313" key="6">
    <source>
        <dbReference type="EMBL" id="CAE0459387.1"/>
    </source>
</evidence>
<dbReference type="PANTHER" id="PTHR15454">
    <property type="entry name" value="NISCHARIN RELATED"/>
    <property type="match status" value="1"/>
</dbReference>
<feature type="region of interest" description="Disordered" evidence="5">
    <location>
        <begin position="1"/>
        <end position="36"/>
    </location>
</feature>
<organism evidence="6">
    <name type="scientific">Chaetoceros debilis</name>
    <dbReference type="NCBI Taxonomy" id="122233"/>
    <lineage>
        <taxon>Eukaryota</taxon>
        <taxon>Sar</taxon>
        <taxon>Stramenopiles</taxon>
        <taxon>Ochrophyta</taxon>
        <taxon>Bacillariophyta</taxon>
        <taxon>Coscinodiscophyceae</taxon>
        <taxon>Chaetocerotophycidae</taxon>
        <taxon>Chaetocerotales</taxon>
        <taxon>Chaetocerotaceae</taxon>
        <taxon>Chaetoceros</taxon>
    </lineage>
</organism>
<feature type="compositionally biased region" description="Low complexity" evidence="5">
    <location>
        <begin position="294"/>
        <end position="309"/>
    </location>
</feature>
<feature type="region of interest" description="Disordered" evidence="5">
    <location>
        <begin position="1142"/>
        <end position="1167"/>
    </location>
</feature>
<dbReference type="InterPro" id="IPR001611">
    <property type="entry name" value="Leu-rich_rpt"/>
</dbReference>
<gene>
    <name evidence="6" type="ORF">CDEB00056_LOCUS4228</name>
</gene>
<keyword evidence="4" id="KW-0677">Repeat</keyword>
<feature type="compositionally biased region" description="Polar residues" evidence="5">
    <location>
        <begin position="95"/>
        <end position="119"/>
    </location>
</feature>
<feature type="compositionally biased region" description="Basic and acidic residues" evidence="5">
    <location>
        <begin position="75"/>
        <end position="84"/>
    </location>
</feature>
<proteinExistence type="predicted"/>
<evidence type="ECO:0008006" key="7">
    <source>
        <dbReference type="Google" id="ProtNLM"/>
    </source>
</evidence>
<dbReference type="PROSITE" id="PS51450">
    <property type="entry name" value="LRR"/>
    <property type="match status" value="2"/>
</dbReference>
<feature type="compositionally biased region" description="Basic and acidic residues" evidence="5">
    <location>
        <begin position="1189"/>
        <end position="1204"/>
    </location>
</feature>
<keyword evidence="3" id="KW-0433">Leucine-rich repeat</keyword>
<name>A0A7S3PXX1_9STRA</name>
<dbReference type="InterPro" id="IPR032675">
    <property type="entry name" value="LRR_dom_sf"/>
</dbReference>
<feature type="compositionally biased region" description="Basic and acidic residues" evidence="5">
    <location>
        <begin position="170"/>
        <end position="184"/>
    </location>
</feature>
<evidence type="ECO:0000256" key="3">
    <source>
        <dbReference type="ARBA" id="ARBA00022614"/>
    </source>
</evidence>
<accession>A0A7S3PXX1</accession>
<comment type="subcellular location">
    <subcellularLocation>
        <location evidence="1">Cytoplasm</location>
    </subcellularLocation>
</comment>
<feature type="region of interest" description="Disordered" evidence="5">
    <location>
        <begin position="206"/>
        <end position="346"/>
    </location>
</feature>